<dbReference type="EMBL" id="ADBL01001940">
    <property type="status" value="NOT_ANNOTATED_CDS"/>
    <property type="molecule type" value="Genomic_DNA"/>
</dbReference>
<evidence type="ECO:0000256" key="4">
    <source>
        <dbReference type="ARBA" id="ARBA00022840"/>
    </source>
</evidence>
<organism evidence="9 10">
    <name type="scientific">Magnaporthiopsis poae (strain ATCC 64411 / 73-15)</name>
    <name type="common">Kentucky bluegrass fungus</name>
    <name type="synonym">Magnaporthe poae</name>
    <dbReference type="NCBI Taxonomy" id="644358"/>
    <lineage>
        <taxon>Eukaryota</taxon>
        <taxon>Fungi</taxon>
        <taxon>Dikarya</taxon>
        <taxon>Ascomycota</taxon>
        <taxon>Pezizomycotina</taxon>
        <taxon>Sordariomycetes</taxon>
        <taxon>Sordariomycetidae</taxon>
        <taxon>Magnaporthales</taxon>
        <taxon>Magnaporthaceae</taxon>
        <taxon>Magnaporthiopsis</taxon>
    </lineage>
</organism>
<feature type="domain" description="Acetyl-coenzyme A synthetase N-terminal" evidence="7">
    <location>
        <begin position="41"/>
        <end position="98"/>
    </location>
</feature>
<dbReference type="EnsemblFungi" id="MAPG_08048T0">
    <property type="protein sequence ID" value="MAPG_08048T0"/>
    <property type="gene ID" value="MAPG_08048"/>
</dbReference>
<sequence length="690" mass="74272">MSAGAGPPGADLWRHADPQSTRMFAFLQHVNSRHSLALADYDQLHQWSVKCPATFWAEVWQYVGITASRGYDVVLPDDAPMFPRPVFFAGARLNFAENMLFPPNATGLDPLSARAVVTATETGFRETTWAELRDMVRRCSASLRAAGLTSGDVVAGFVSNHVEALAAMLAAASIGALWTSISPDNGVSAVLDRLRQVKPKVLFADDAMIYNGKTWPSSTKTLEVATALREHGLALVVVIVGGLAGVDPGMAGLRSLGVRADDFAAFLAAAPQDAELRFDQLGPDHPLYILYSSGTTGLPKPIVHTALGTLIQHKKELLLHCSMGPTSRILYYTTTSWMMWHWSISALAVGATVVLYTGSPFKPHGYLSLPMLISSLKVTHFGTSAAYLTTLEANRVLPVQHPELDLSLLEAIYSTAAPLPPSTFAFVYEAFPSRVHLASITGGTDIISLFGAPCPLLPVRAGEVQCAGLGMAVGVVDPAAPPDQPTPVAPGEPGDLVCTKPFPCQPLTFFGPDGQAKYEQAYFSRFPGPPAIWHHGDFVRMVGSGGLVMLGRSDGVLKPAGVRFGSAEIYNILAKFFAAEVEDALCVGRRRPGDSDEVVCLFVTLPEGCVFDDQLATRIRSVIRNELSPRHVPGFVEECKGGIPKTSNGKKIEVAVKQIISGVDVRHKLSQSVANPESLDWFMVWHEEHP</sequence>
<evidence type="ECO:0000256" key="2">
    <source>
        <dbReference type="ARBA" id="ARBA00022598"/>
    </source>
</evidence>
<dbReference type="GO" id="GO:0006629">
    <property type="term" value="P:lipid metabolic process"/>
    <property type="evidence" value="ECO:0007669"/>
    <property type="project" value="InterPro"/>
</dbReference>
<dbReference type="AlphaFoldDB" id="A0A0C4E6B6"/>
<feature type="domain" description="AMP-binding enzyme C-terminal" evidence="6">
    <location>
        <begin position="580"/>
        <end position="650"/>
    </location>
</feature>
<evidence type="ECO:0000259" key="5">
    <source>
        <dbReference type="Pfam" id="PF00501"/>
    </source>
</evidence>
<dbReference type="Gene3D" id="3.30.300.30">
    <property type="match status" value="1"/>
</dbReference>
<keyword evidence="2 8" id="KW-0436">Ligase</keyword>
<dbReference type="InterPro" id="IPR045851">
    <property type="entry name" value="AMP-bd_C_sf"/>
</dbReference>
<dbReference type="Pfam" id="PF16177">
    <property type="entry name" value="ACAS_N"/>
    <property type="match status" value="1"/>
</dbReference>
<feature type="domain" description="AMP-dependent synthetase/ligase" evidence="5">
    <location>
        <begin position="115"/>
        <end position="501"/>
    </location>
</feature>
<keyword evidence="4" id="KW-0067">ATP-binding</keyword>
<comment type="similarity">
    <text evidence="1">Belongs to the ATP-dependent AMP-binding enzyme family.</text>
</comment>
<accession>A0A0C4E6B6</accession>
<dbReference type="InterPro" id="IPR042099">
    <property type="entry name" value="ANL_N_sf"/>
</dbReference>
<dbReference type="VEuPathDB" id="FungiDB:MAPG_08048"/>
<dbReference type="OrthoDB" id="10253869at2759"/>
<dbReference type="InterPro" id="IPR032387">
    <property type="entry name" value="ACAS_N"/>
</dbReference>
<dbReference type="OMA" id="MPNTWQT"/>
<reference evidence="9" key="5">
    <citation type="submission" date="2015-06" db="UniProtKB">
        <authorList>
            <consortium name="EnsemblFungi"/>
        </authorList>
    </citation>
    <scope>IDENTIFICATION</scope>
    <source>
        <strain evidence="9">ATCC 64411</strain>
    </source>
</reference>
<dbReference type="GO" id="GO:0030729">
    <property type="term" value="F:acetoacetate-CoA ligase activity"/>
    <property type="evidence" value="ECO:0007669"/>
    <property type="project" value="InterPro"/>
</dbReference>
<name>A0A0C4E6B6_MAGP6</name>
<keyword evidence="3" id="KW-0547">Nucleotide-binding</keyword>
<dbReference type="InterPro" id="IPR000873">
    <property type="entry name" value="AMP-dep_synth/lig_dom"/>
</dbReference>
<dbReference type="STRING" id="644358.A0A0C4E6B6"/>
<reference evidence="8" key="1">
    <citation type="submission" date="2010-05" db="EMBL/GenBank/DDBJ databases">
        <title>The Genome Sequence of Magnaporthe poae strain ATCC 64411.</title>
        <authorList>
            <consortium name="The Broad Institute Genome Sequencing Platform"/>
            <consortium name="Broad Institute Genome Sequencing Center for Infectious Disease"/>
            <person name="Ma L.-J."/>
            <person name="Dead R."/>
            <person name="Young S."/>
            <person name="Zeng Q."/>
            <person name="Koehrsen M."/>
            <person name="Alvarado L."/>
            <person name="Berlin A."/>
            <person name="Chapman S.B."/>
            <person name="Chen Z."/>
            <person name="Freedman E."/>
            <person name="Gellesch M."/>
            <person name="Goldberg J."/>
            <person name="Griggs A."/>
            <person name="Gujja S."/>
            <person name="Heilman E.R."/>
            <person name="Heiman D."/>
            <person name="Hepburn T."/>
            <person name="Howarth C."/>
            <person name="Jen D."/>
            <person name="Larson L."/>
            <person name="Mehta T."/>
            <person name="Neiman D."/>
            <person name="Pearson M."/>
            <person name="Roberts A."/>
            <person name="Saif S."/>
            <person name="Shea T."/>
            <person name="Shenoy N."/>
            <person name="Sisk P."/>
            <person name="Stolte C."/>
            <person name="Sykes S."/>
            <person name="Walk T."/>
            <person name="White J."/>
            <person name="Yandava C."/>
            <person name="Haas B."/>
            <person name="Nusbaum C."/>
            <person name="Birren B."/>
        </authorList>
    </citation>
    <scope>NUCLEOTIDE SEQUENCE</scope>
    <source>
        <strain evidence="8">ATCC 64411</strain>
    </source>
</reference>
<dbReference type="PROSITE" id="PS00455">
    <property type="entry name" value="AMP_BINDING"/>
    <property type="match status" value="1"/>
</dbReference>
<dbReference type="eggNOG" id="KOG1175">
    <property type="taxonomic scope" value="Eukaryota"/>
</dbReference>
<evidence type="ECO:0000313" key="8">
    <source>
        <dbReference type="EMBL" id="KLU89071.1"/>
    </source>
</evidence>
<keyword evidence="10" id="KW-1185">Reference proteome</keyword>
<dbReference type="NCBIfam" id="NF002937">
    <property type="entry name" value="PRK03584.1"/>
    <property type="match status" value="1"/>
</dbReference>
<dbReference type="EMBL" id="GL876972">
    <property type="protein sequence ID" value="KLU89071.1"/>
    <property type="molecule type" value="Genomic_DNA"/>
</dbReference>
<dbReference type="PANTHER" id="PTHR42921:SF1">
    <property type="entry name" value="ACETOACETYL-COA SYNTHETASE"/>
    <property type="match status" value="1"/>
</dbReference>
<dbReference type="Proteomes" id="UP000011715">
    <property type="component" value="Unassembled WGS sequence"/>
</dbReference>
<reference evidence="10" key="2">
    <citation type="submission" date="2010-05" db="EMBL/GenBank/DDBJ databases">
        <title>The genome sequence of Magnaporthe poae strain ATCC 64411.</title>
        <authorList>
            <person name="Ma L.-J."/>
            <person name="Dead R."/>
            <person name="Young S."/>
            <person name="Zeng Q."/>
            <person name="Koehrsen M."/>
            <person name="Alvarado L."/>
            <person name="Berlin A."/>
            <person name="Chapman S.B."/>
            <person name="Chen Z."/>
            <person name="Freedman E."/>
            <person name="Gellesch M."/>
            <person name="Goldberg J."/>
            <person name="Griggs A."/>
            <person name="Gujja S."/>
            <person name="Heilman E.R."/>
            <person name="Heiman D."/>
            <person name="Hepburn T."/>
            <person name="Howarth C."/>
            <person name="Jen D."/>
            <person name="Larson L."/>
            <person name="Mehta T."/>
            <person name="Neiman D."/>
            <person name="Pearson M."/>
            <person name="Roberts A."/>
            <person name="Saif S."/>
            <person name="Shea T."/>
            <person name="Shenoy N."/>
            <person name="Sisk P."/>
            <person name="Stolte C."/>
            <person name="Sykes S."/>
            <person name="Walk T."/>
            <person name="White J."/>
            <person name="Yandava C."/>
            <person name="Haas B."/>
            <person name="Nusbaum C."/>
            <person name="Birren B."/>
        </authorList>
    </citation>
    <scope>NUCLEOTIDE SEQUENCE [LARGE SCALE GENOMIC DNA]</scope>
    <source>
        <strain evidence="10">ATCC 64411 / 73-15</strain>
    </source>
</reference>
<evidence type="ECO:0000313" key="9">
    <source>
        <dbReference type="EnsemblFungi" id="MAPG_08048T0"/>
    </source>
</evidence>
<dbReference type="SUPFAM" id="SSF56801">
    <property type="entry name" value="Acetyl-CoA synthetase-like"/>
    <property type="match status" value="1"/>
</dbReference>
<reference evidence="8" key="3">
    <citation type="submission" date="2011-03" db="EMBL/GenBank/DDBJ databases">
        <title>Annotation of Magnaporthe poae ATCC 64411.</title>
        <authorList>
            <person name="Ma L.-J."/>
            <person name="Dead R."/>
            <person name="Young S.K."/>
            <person name="Zeng Q."/>
            <person name="Gargeya S."/>
            <person name="Fitzgerald M."/>
            <person name="Haas B."/>
            <person name="Abouelleil A."/>
            <person name="Alvarado L."/>
            <person name="Arachchi H.M."/>
            <person name="Berlin A."/>
            <person name="Brown A."/>
            <person name="Chapman S.B."/>
            <person name="Chen Z."/>
            <person name="Dunbar C."/>
            <person name="Freedman E."/>
            <person name="Gearin G."/>
            <person name="Gellesch M."/>
            <person name="Goldberg J."/>
            <person name="Griggs A."/>
            <person name="Gujja S."/>
            <person name="Heiman D."/>
            <person name="Howarth C."/>
            <person name="Larson L."/>
            <person name="Lui A."/>
            <person name="MacDonald P.J.P."/>
            <person name="Mehta T."/>
            <person name="Montmayeur A."/>
            <person name="Murphy C."/>
            <person name="Neiman D."/>
            <person name="Pearson M."/>
            <person name="Priest M."/>
            <person name="Roberts A."/>
            <person name="Saif S."/>
            <person name="Shea T."/>
            <person name="Shenoy N."/>
            <person name="Sisk P."/>
            <person name="Stolte C."/>
            <person name="Sykes S."/>
            <person name="Yandava C."/>
            <person name="Wortman J."/>
            <person name="Nusbaum C."/>
            <person name="Birren B."/>
        </authorList>
    </citation>
    <scope>NUCLEOTIDE SEQUENCE</scope>
    <source>
        <strain evidence="8">ATCC 64411</strain>
    </source>
</reference>
<dbReference type="Gene3D" id="3.40.50.12780">
    <property type="entry name" value="N-terminal domain of ligase-like"/>
    <property type="match status" value="1"/>
</dbReference>
<evidence type="ECO:0000256" key="1">
    <source>
        <dbReference type="ARBA" id="ARBA00006432"/>
    </source>
</evidence>
<dbReference type="Pfam" id="PF13193">
    <property type="entry name" value="AMP-binding_C"/>
    <property type="match status" value="1"/>
</dbReference>
<dbReference type="NCBIfam" id="TIGR01217">
    <property type="entry name" value="ac_ac_CoA_syn"/>
    <property type="match status" value="1"/>
</dbReference>
<proteinExistence type="inferred from homology"/>
<evidence type="ECO:0000313" key="10">
    <source>
        <dbReference type="Proteomes" id="UP000011715"/>
    </source>
</evidence>
<reference evidence="9" key="4">
    <citation type="journal article" date="2015" name="G3 (Bethesda)">
        <title>Genome sequences of three phytopathogenic species of the Magnaporthaceae family of fungi.</title>
        <authorList>
            <person name="Okagaki L.H."/>
            <person name="Nunes C.C."/>
            <person name="Sailsbery J."/>
            <person name="Clay B."/>
            <person name="Brown D."/>
            <person name="John T."/>
            <person name="Oh Y."/>
            <person name="Young N."/>
            <person name="Fitzgerald M."/>
            <person name="Haas B.J."/>
            <person name="Zeng Q."/>
            <person name="Young S."/>
            <person name="Adiconis X."/>
            <person name="Fan L."/>
            <person name="Levin J.Z."/>
            <person name="Mitchell T.K."/>
            <person name="Okubara P.A."/>
            <person name="Farman M.L."/>
            <person name="Kohn L.M."/>
            <person name="Birren B."/>
            <person name="Ma L.-J."/>
            <person name="Dean R.A."/>
        </authorList>
    </citation>
    <scope>NUCLEOTIDE SEQUENCE</scope>
    <source>
        <strain evidence="9">ATCC 64411 / 73-15</strain>
    </source>
</reference>
<dbReference type="Pfam" id="PF00501">
    <property type="entry name" value="AMP-binding"/>
    <property type="match status" value="1"/>
</dbReference>
<evidence type="ECO:0000259" key="7">
    <source>
        <dbReference type="Pfam" id="PF16177"/>
    </source>
</evidence>
<dbReference type="InterPro" id="IPR020845">
    <property type="entry name" value="AMP-binding_CS"/>
</dbReference>
<dbReference type="InterPro" id="IPR005914">
    <property type="entry name" value="Acac_CoA_synth"/>
</dbReference>
<dbReference type="GO" id="GO:0005524">
    <property type="term" value="F:ATP binding"/>
    <property type="evidence" value="ECO:0007669"/>
    <property type="project" value="UniProtKB-KW"/>
</dbReference>
<gene>
    <name evidence="8" type="ORF">MAPG_08048</name>
</gene>
<evidence type="ECO:0000256" key="3">
    <source>
        <dbReference type="ARBA" id="ARBA00022741"/>
    </source>
</evidence>
<protein>
    <submittedName>
        <fullName evidence="8">Acetoacetate-CoA ligase</fullName>
    </submittedName>
</protein>
<dbReference type="InterPro" id="IPR025110">
    <property type="entry name" value="AMP-bd_C"/>
</dbReference>
<evidence type="ECO:0000259" key="6">
    <source>
        <dbReference type="Pfam" id="PF13193"/>
    </source>
</evidence>
<dbReference type="PANTHER" id="PTHR42921">
    <property type="entry name" value="ACETOACETYL-COA SYNTHETASE"/>
    <property type="match status" value="1"/>
</dbReference>